<keyword evidence="2" id="KW-1185">Reference proteome</keyword>
<dbReference type="STRING" id="317619.GCA_000332315_00781"/>
<organism evidence="1 2">
    <name type="scientific">Prochlorothrix hollandica PCC 9006 = CALU 1027</name>
    <dbReference type="NCBI Taxonomy" id="317619"/>
    <lineage>
        <taxon>Bacteria</taxon>
        <taxon>Bacillati</taxon>
        <taxon>Cyanobacteriota</taxon>
        <taxon>Cyanophyceae</taxon>
        <taxon>Prochlorotrichales</taxon>
        <taxon>Prochlorotrichaceae</taxon>
        <taxon>Prochlorothrix</taxon>
    </lineage>
</organism>
<proteinExistence type="predicted"/>
<name>A0A0M2PZF5_PROHO</name>
<sequence length="99" mass="11541">MFWGVEMQRIQLQVEVKDDRSLTIPLPPNVAAGLYEVVVVMQPQSEVRTTSQDWEQYWENLAVFRAKIAERFGCSDRDWVAEARVDRETDLGQWLGLIE</sequence>
<protein>
    <submittedName>
        <fullName evidence="1">Uncharacterized protein</fullName>
    </submittedName>
</protein>
<accession>A0A0M2PZF5</accession>
<dbReference type="AlphaFoldDB" id="A0A0M2PZF5"/>
<evidence type="ECO:0000313" key="1">
    <source>
        <dbReference type="EMBL" id="KKJ00084.1"/>
    </source>
</evidence>
<evidence type="ECO:0000313" key="2">
    <source>
        <dbReference type="Proteomes" id="UP000034681"/>
    </source>
</evidence>
<dbReference type="EMBL" id="AJTX02000004">
    <property type="protein sequence ID" value="KKJ00084.1"/>
    <property type="molecule type" value="Genomic_DNA"/>
</dbReference>
<reference evidence="1" key="1">
    <citation type="submission" date="2012-04" db="EMBL/GenBank/DDBJ databases">
        <authorList>
            <person name="Borisov I.G."/>
            <person name="Ivanikova N.V."/>
            <person name="Pinevich A.V."/>
        </authorList>
    </citation>
    <scope>NUCLEOTIDE SEQUENCE</scope>
    <source>
        <strain evidence="1">CALU 1027</strain>
    </source>
</reference>
<comment type="caution">
    <text evidence="1">The sequence shown here is derived from an EMBL/GenBank/DDBJ whole genome shotgun (WGS) entry which is preliminary data.</text>
</comment>
<gene>
    <name evidence="1" type="ORF">PROH_10080</name>
</gene>
<dbReference type="Proteomes" id="UP000034681">
    <property type="component" value="Unassembled WGS sequence"/>
</dbReference>